<keyword evidence="3" id="KW-1003">Cell membrane</keyword>
<name>A0A4R7PCV9_9GAMM</name>
<dbReference type="RefSeq" id="WP_133879957.1">
    <property type="nucleotide sequence ID" value="NZ_SOBT01000008.1"/>
</dbReference>
<evidence type="ECO:0000256" key="3">
    <source>
        <dbReference type="ARBA" id="ARBA00022475"/>
    </source>
</evidence>
<dbReference type="InterPro" id="IPR044527">
    <property type="entry name" value="NrtA/CpmA_ABC-bd_dom"/>
</dbReference>
<gene>
    <name evidence="6" type="ORF">DFR24_0739</name>
</gene>
<evidence type="ECO:0000256" key="2">
    <source>
        <dbReference type="ARBA" id="ARBA00022448"/>
    </source>
</evidence>
<comment type="subcellular location">
    <subcellularLocation>
        <location evidence="1">Endomembrane system</location>
    </subcellularLocation>
</comment>
<evidence type="ECO:0000313" key="7">
    <source>
        <dbReference type="Proteomes" id="UP000295341"/>
    </source>
</evidence>
<evidence type="ECO:0000256" key="5">
    <source>
        <dbReference type="ARBA" id="ARBA00023136"/>
    </source>
</evidence>
<comment type="caution">
    <text evidence="6">The sequence shown here is derived from an EMBL/GenBank/DDBJ whole genome shotgun (WGS) entry which is preliminary data.</text>
</comment>
<keyword evidence="4" id="KW-0997">Cell inner membrane</keyword>
<evidence type="ECO:0000256" key="4">
    <source>
        <dbReference type="ARBA" id="ARBA00022519"/>
    </source>
</evidence>
<protein>
    <submittedName>
        <fullName evidence="6">Nitrate/nitrite transport system substrate-binding protein</fullName>
    </submittedName>
</protein>
<dbReference type="SUPFAM" id="SSF53850">
    <property type="entry name" value="Periplasmic binding protein-like II"/>
    <property type="match status" value="1"/>
</dbReference>
<dbReference type="CDD" id="cd13553">
    <property type="entry name" value="PBP2_NrtA_CpmA_like"/>
    <property type="match status" value="1"/>
</dbReference>
<proteinExistence type="predicted"/>
<evidence type="ECO:0000256" key="1">
    <source>
        <dbReference type="ARBA" id="ARBA00004308"/>
    </source>
</evidence>
<organism evidence="6 7">
    <name type="scientific">Panacagrimonas perspica</name>
    <dbReference type="NCBI Taxonomy" id="381431"/>
    <lineage>
        <taxon>Bacteria</taxon>
        <taxon>Pseudomonadati</taxon>
        <taxon>Pseudomonadota</taxon>
        <taxon>Gammaproteobacteria</taxon>
        <taxon>Nevskiales</taxon>
        <taxon>Nevskiaceae</taxon>
        <taxon>Panacagrimonas</taxon>
    </lineage>
</organism>
<keyword evidence="5" id="KW-0472">Membrane</keyword>
<sequence length="360" mass="39130">MNATPVKRARLRIGMLPLADAVPLLVARDMGFFAGQGLDVTLSLEGSWAGIRDKLAAGMLDAAQLLAPMPLAANLGADRLGVPMEAAIVLSRNGSSITVSNELFLAMGSPPPDPVAAGQALWRVIEADRVAGRPRRTFAHVFPFSAHHYLLRDWLDAAGIEPDRDVDVVVIPPPLMLEHLRSGRVDGYCVGAPWGMAAEIEGVGRRLMPTHLLRMDCADKVLGVTREWAMLNAQTHLSLIAALIEAGRWLEQADHREQAAQMLVDSRLIAAPHESLLRALTDEGDGVYAPRFVFGVGDSAKPRHEDARWFLSQMRRWDQVNGPIDVDALVQSSHRLGLYEQAESLARAPAAGDVVARCLH</sequence>
<accession>A0A4R7PCV9</accession>
<dbReference type="PANTHER" id="PTHR30024">
    <property type="entry name" value="ALIPHATIC SULFONATES-BINDING PROTEIN-RELATED"/>
    <property type="match status" value="1"/>
</dbReference>
<dbReference type="GO" id="GO:0012505">
    <property type="term" value="C:endomembrane system"/>
    <property type="evidence" value="ECO:0007669"/>
    <property type="project" value="UniProtKB-SubCell"/>
</dbReference>
<keyword evidence="7" id="KW-1185">Reference proteome</keyword>
<keyword evidence="2" id="KW-0813">Transport</keyword>
<dbReference type="OrthoDB" id="9815454at2"/>
<dbReference type="Pfam" id="PF13379">
    <property type="entry name" value="NMT1_2"/>
    <property type="match status" value="1"/>
</dbReference>
<dbReference type="Gene3D" id="3.40.190.10">
    <property type="entry name" value="Periplasmic binding protein-like II"/>
    <property type="match status" value="2"/>
</dbReference>
<dbReference type="PANTHER" id="PTHR30024:SF43">
    <property type="entry name" value="BLL4572 PROTEIN"/>
    <property type="match status" value="1"/>
</dbReference>
<evidence type="ECO:0000313" key="6">
    <source>
        <dbReference type="EMBL" id="TDU31371.1"/>
    </source>
</evidence>
<dbReference type="AlphaFoldDB" id="A0A4R7PCV9"/>
<reference evidence="6 7" key="1">
    <citation type="submission" date="2019-03" db="EMBL/GenBank/DDBJ databases">
        <title>Genomic Encyclopedia of Type Strains, Phase IV (KMG-IV): sequencing the most valuable type-strain genomes for metagenomic binning, comparative biology and taxonomic classification.</title>
        <authorList>
            <person name="Goeker M."/>
        </authorList>
    </citation>
    <scope>NUCLEOTIDE SEQUENCE [LARGE SCALE GENOMIC DNA]</scope>
    <source>
        <strain evidence="6 7">DSM 26377</strain>
    </source>
</reference>
<dbReference type="EMBL" id="SOBT01000008">
    <property type="protein sequence ID" value="TDU31371.1"/>
    <property type="molecule type" value="Genomic_DNA"/>
</dbReference>
<dbReference type="Proteomes" id="UP000295341">
    <property type="component" value="Unassembled WGS sequence"/>
</dbReference>